<accession>A0A161WSR8</accession>
<evidence type="ECO:0000256" key="1">
    <source>
        <dbReference type="SAM" id="MobiDB-lite"/>
    </source>
</evidence>
<protein>
    <submittedName>
        <fullName evidence="2">Uncharacterized protein</fullName>
    </submittedName>
</protein>
<reference evidence="2" key="1">
    <citation type="journal article" date="2016" name="Nat. Genet.">
        <title>A high-quality carrot genome assembly provides new insights into carotenoid accumulation and asterid genome evolution.</title>
        <authorList>
            <person name="Iorizzo M."/>
            <person name="Ellison S."/>
            <person name="Senalik D."/>
            <person name="Zeng P."/>
            <person name="Satapoomin P."/>
            <person name="Huang J."/>
            <person name="Bowman M."/>
            <person name="Iovene M."/>
            <person name="Sanseverino W."/>
            <person name="Cavagnaro P."/>
            <person name="Yildiz M."/>
            <person name="Macko-Podgorni A."/>
            <person name="Moranska E."/>
            <person name="Grzebelus E."/>
            <person name="Grzebelus D."/>
            <person name="Ashrafi H."/>
            <person name="Zheng Z."/>
            <person name="Cheng S."/>
            <person name="Spooner D."/>
            <person name="Van Deynze A."/>
            <person name="Simon P."/>
        </authorList>
    </citation>
    <scope>NUCLEOTIDE SEQUENCE [LARGE SCALE GENOMIC DNA]</scope>
    <source>
        <tissue evidence="2">Leaf</tissue>
    </source>
</reference>
<keyword evidence="4" id="KW-1185">Reference proteome</keyword>
<evidence type="ECO:0000313" key="3">
    <source>
        <dbReference type="EMBL" id="WOG92624.1"/>
    </source>
</evidence>
<dbReference type="EMBL" id="LNRQ01000003">
    <property type="protein sequence ID" value="KZN01725.1"/>
    <property type="molecule type" value="Genomic_DNA"/>
</dbReference>
<organism evidence="2">
    <name type="scientific">Daucus carota subsp. sativus</name>
    <name type="common">Carrot</name>
    <dbReference type="NCBI Taxonomy" id="79200"/>
    <lineage>
        <taxon>Eukaryota</taxon>
        <taxon>Viridiplantae</taxon>
        <taxon>Streptophyta</taxon>
        <taxon>Embryophyta</taxon>
        <taxon>Tracheophyta</taxon>
        <taxon>Spermatophyta</taxon>
        <taxon>Magnoliopsida</taxon>
        <taxon>eudicotyledons</taxon>
        <taxon>Gunneridae</taxon>
        <taxon>Pentapetalae</taxon>
        <taxon>asterids</taxon>
        <taxon>campanulids</taxon>
        <taxon>Apiales</taxon>
        <taxon>Apiaceae</taxon>
        <taxon>Apioideae</taxon>
        <taxon>Scandiceae</taxon>
        <taxon>Daucinae</taxon>
        <taxon>Daucus</taxon>
        <taxon>Daucus sect. Daucus</taxon>
    </lineage>
</organism>
<feature type="compositionally biased region" description="Acidic residues" evidence="1">
    <location>
        <begin position="1"/>
        <end position="10"/>
    </location>
</feature>
<feature type="compositionally biased region" description="Basic and acidic residues" evidence="1">
    <location>
        <begin position="11"/>
        <end position="23"/>
    </location>
</feature>
<gene>
    <name evidence="2" type="ORF">DCAR_010479</name>
    <name evidence="3" type="ORF">DCAR_0311897</name>
</gene>
<feature type="region of interest" description="Disordered" evidence="1">
    <location>
        <begin position="1"/>
        <end position="23"/>
    </location>
</feature>
<dbReference type="Gramene" id="KZN01725">
    <property type="protein sequence ID" value="KZN01725"/>
    <property type="gene ID" value="DCAR_010479"/>
</dbReference>
<dbReference type="Proteomes" id="UP000077755">
    <property type="component" value="Chromosome 3"/>
</dbReference>
<reference evidence="3" key="2">
    <citation type="submission" date="2022-03" db="EMBL/GenBank/DDBJ databases">
        <title>Draft title - Genomic analysis of global carrot germplasm unveils the trajectory of domestication and the origin of high carotenoid orange carrot.</title>
        <authorList>
            <person name="Iorizzo M."/>
            <person name="Ellison S."/>
            <person name="Senalik D."/>
            <person name="Macko-Podgorni A."/>
            <person name="Grzebelus D."/>
            <person name="Bostan H."/>
            <person name="Rolling W."/>
            <person name="Curaba J."/>
            <person name="Simon P."/>
        </authorList>
    </citation>
    <scope>NUCLEOTIDE SEQUENCE</scope>
    <source>
        <tissue evidence="3">Leaf</tissue>
    </source>
</reference>
<sequence>MAPVGDNEDDVERHNDCETDDNSVKELVKNVGDQMLHIIQNENDNHKNLLNKLRVVYS</sequence>
<proteinExistence type="predicted"/>
<dbReference type="EMBL" id="CP093345">
    <property type="protein sequence ID" value="WOG92624.1"/>
    <property type="molecule type" value="Genomic_DNA"/>
</dbReference>
<dbReference type="AlphaFoldDB" id="A0A161WSR8"/>
<name>A0A161WSR8_DAUCS</name>
<evidence type="ECO:0000313" key="4">
    <source>
        <dbReference type="Proteomes" id="UP000077755"/>
    </source>
</evidence>
<evidence type="ECO:0000313" key="2">
    <source>
        <dbReference type="EMBL" id="KZN01725.1"/>
    </source>
</evidence>